<accession>A0A975IH20</accession>
<reference evidence="1" key="1">
    <citation type="submission" date="2021-04" db="EMBL/GenBank/DDBJ databases">
        <title>Genomics, taxonomy and metabolism of representatives of sulfur bacteria of the genus Thiothrix: Thiothrix fructosivorans QT, Thiothrix unzii A1T and three new species, Thiothrix subterranea sp. nov., Thiothrix litoralis sp. nov. and 'Candidatus Thiothrix anitrata' sp. nov.</title>
        <authorList>
            <person name="Ravin N.V."/>
            <person name="Smolyakov D."/>
            <person name="Rudenko T.S."/>
            <person name="Mardanov A.V."/>
            <person name="Beletsky A.V."/>
            <person name="Markov N.D."/>
            <person name="Fomenkov A.I."/>
            <person name="Roberts R.J."/>
            <person name="Karnachuk O.V."/>
            <person name="Novikov A."/>
            <person name="Grabovich M.Y."/>
        </authorList>
    </citation>
    <scope>NUCLEOTIDE SEQUENCE</scope>
    <source>
        <strain evidence="1">A1</strain>
    </source>
</reference>
<keyword evidence="2" id="KW-1185">Reference proteome</keyword>
<protein>
    <submittedName>
        <fullName evidence="1">Uncharacterized protein</fullName>
    </submittedName>
</protein>
<name>A0A975IH20_9GAMM</name>
<evidence type="ECO:0000313" key="1">
    <source>
        <dbReference type="EMBL" id="QTR53178.1"/>
    </source>
</evidence>
<dbReference type="AlphaFoldDB" id="A0A975IH20"/>
<dbReference type="KEGG" id="tun:J9260_15955"/>
<sequence length="667" mass="75445">MSKFSPPSLVHHFEPPENFIGTFGWLCGYSADSDFLNNALERFSRQTNAQRAYSGRIVLAILLDAGNPQISMTAAPGLLHLPIRKNPPFKLLHAKVAILGFQHESEQSRWCIRLIVSTGNWTKNTLEDSLDLAWRVDVDSQTLTDIHKNKERQQACVDVHKAWQMMVWLTEYFDDRLLQLRTNIETESYRKRVQVEKWLQKISEIKTSESSRFFDNRRHSLLAQLVGKISELADPNIRRNYLAMGSGFYEANNSAGLPTVLGKIVDSLQDADLLTNSAEIDVFINPLDCQCIVHSIDAIKEQGWSVRKAGQPPFLGKQERFLHAKFLFSATYRKNSPYCNNAWLYLGSGNLTLPGFAQKTSVSGGNLEAGIIIAPQNFQWEGNKETLPQNLITNVLPMQWKDDLNSTPDKLSAGNGMPERDTQFIAAPVACLVWCESNGIGKLKVPDEAGNLDTTPFDVLCVSGTPCATDNSGYFNWVEAKPRQVTVRWFNGDSEFQTEVPVMDEHGRFAGTALPQLELEDAWWQLLNFPQPPEDEDLPTDTDDTESNVMQSNNVIGMPESNQYPARVMMQLIENIAEKQTAIVQVDWLTWCNRLEQTLIQAKDSIVLCAFRQFSINPLSPLWEKPFRPAYAETNLSSEGQSYEEMLLRLEQEWNVQSYKKLGASKP</sequence>
<dbReference type="EMBL" id="CP072793">
    <property type="protein sequence ID" value="QTR53178.1"/>
    <property type="molecule type" value="Genomic_DNA"/>
</dbReference>
<dbReference type="RefSeq" id="WP_210218704.1">
    <property type="nucleotide sequence ID" value="NZ_CP072793.1"/>
</dbReference>
<gene>
    <name evidence="1" type="ORF">J9260_15955</name>
</gene>
<evidence type="ECO:0000313" key="2">
    <source>
        <dbReference type="Proteomes" id="UP000672009"/>
    </source>
</evidence>
<dbReference type="Proteomes" id="UP000672009">
    <property type="component" value="Chromosome"/>
</dbReference>
<proteinExistence type="predicted"/>
<dbReference type="CDD" id="cd00138">
    <property type="entry name" value="PLDc_SF"/>
    <property type="match status" value="1"/>
</dbReference>
<organism evidence="1 2">
    <name type="scientific">Thiothrix unzii</name>
    <dbReference type="NCBI Taxonomy" id="111769"/>
    <lineage>
        <taxon>Bacteria</taxon>
        <taxon>Pseudomonadati</taxon>
        <taxon>Pseudomonadota</taxon>
        <taxon>Gammaproteobacteria</taxon>
        <taxon>Thiotrichales</taxon>
        <taxon>Thiotrichaceae</taxon>
        <taxon>Thiothrix</taxon>
    </lineage>
</organism>